<evidence type="ECO:0000259" key="2">
    <source>
        <dbReference type="Pfam" id="PF14686"/>
    </source>
</evidence>
<comment type="caution">
    <text evidence="3">The sequence shown here is derived from an EMBL/GenBank/DDBJ whole genome shotgun (WGS) entry which is preliminary data.</text>
</comment>
<dbReference type="AlphaFoldDB" id="A0A0A6RJA4"/>
<dbReference type="Gene3D" id="2.60.40.1120">
    <property type="entry name" value="Carboxypeptidase-like, regulatory domain"/>
    <property type="match status" value="1"/>
</dbReference>
<dbReference type="InterPro" id="IPR029413">
    <property type="entry name" value="RG-lyase_II"/>
</dbReference>
<reference evidence="3 4" key="1">
    <citation type="submission" date="2016-05" db="EMBL/GenBank/DDBJ databases">
        <title>Single-cell genome of chain-forming Candidatus Thiomargarita nelsonii and comparison to other large sulfur-oxidizing bacteria.</title>
        <authorList>
            <person name="Winkel M."/>
            <person name="Salman V."/>
            <person name="Woyke T."/>
            <person name="Schulz-Vogt H."/>
            <person name="Richter M."/>
            <person name="Flood B."/>
            <person name="Bailey J."/>
            <person name="Amann R."/>
            <person name="Mussmann M."/>
        </authorList>
    </citation>
    <scope>NUCLEOTIDE SEQUENCE [LARGE SCALE GENOMIC DNA]</scope>
    <source>
        <strain evidence="3 4">THI036</strain>
    </source>
</reference>
<dbReference type="GO" id="GO:0030246">
    <property type="term" value="F:carbohydrate binding"/>
    <property type="evidence" value="ECO:0007669"/>
    <property type="project" value="InterPro"/>
</dbReference>
<evidence type="ECO:0000313" key="4">
    <source>
        <dbReference type="Proteomes" id="UP000076962"/>
    </source>
</evidence>
<protein>
    <submittedName>
        <fullName evidence="3">Lipoprotein</fullName>
    </submittedName>
</protein>
<proteinExistence type="predicted"/>
<evidence type="ECO:0000313" key="3">
    <source>
        <dbReference type="EMBL" id="OAD22042.1"/>
    </source>
</evidence>
<keyword evidence="3" id="KW-0449">Lipoprotein</keyword>
<name>A0A0A6RJA4_9GAMM</name>
<dbReference type="SUPFAM" id="SSF49452">
    <property type="entry name" value="Starch-binding domain-like"/>
    <property type="match status" value="1"/>
</dbReference>
<sequence>MKKPLSVVLSSVMVSALFLPVNAAAYKVVEVTKGGTITGQVTFAGSEADAKKHSKMYTITKDTDVCGTGKREINYVKVNNGALNDVVVYLDKVKKGKAWLEDEKNTTINQKACEFLPFFTVMANKGKLTAINSDPVAHNIHTYEIIGKAKKTKINVSQPNQNSEVSKTIKLRRGAGMKVECDQHDFMHSFVFVAKNPYYAVVAEDGTFKIENIPPGKYKLKVWHGYLKDPRGKTVNIKAGETKKVKFRYKNKKK</sequence>
<dbReference type="Pfam" id="PF14686">
    <property type="entry name" value="fn3_3"/>
    <property type="match status" value="1"/>
</dbReference>
<evidence type="ECO:0000256" key="1">
    <source>
        <dbReference type="SAM" id="SignalP"/>
    </source>
</evidence>
<feature type="signal peptide" evidence="1">
    <location>
        <begin position="1"/>
        <end position="23"/>
    </location>
</feature>
<dbReference type="Proteomes" id="UP000076962">
    <property type="component" value="Unassembled WGS sequence"/>
</dbReference>
<gene>
    <name evidence="3" type="ORF">THIOM_002173</name>
</gene>
<accession>A0A0A6RJA4</accession>
<dbReference type="EMBL" id="LUTY01001211">
    <property type="protein sequence ID" value="OAD22042.1"/>
    <property type="molecule type" value="Genomic_DNA"/>
</dbReference>
<feature type="chain" id="PRO_5002022263" evidence="1">
    <location>
        <begin position="24"/>
        <end position="254"/>
    </location>
</feature>
<keyword evidence="1" id="KW-0732">Signal</keyword>
<feature type="domain" description="Rhamnogalacturonan lyase" evidence="2">
    <location>
        <begin position="197"/>
        <end position="244"/>
    </location>
</feature>
<organism evidence="3 4">
    <name type="scientific">Candidatus Thiomargarita nelsonii</name>
    <dbReference type="NCBI Taxonomy" id="1003181"/>
    <lineage>
        <taxon>Bacteria</taxon>
        <taxon>Pseudomonadati</taxon>
        <taxon>Pseudomonadota</taxon>
        <taxon>Gammaproteobacteria</taxon>
        <taxon>Thiotrichales</taxon>
        <taxon>Thiotrichaceae</taxon>
        <taxon>Thiomargarita</taxon>
    </lineage>
</organism>
<dbReference type="InterPro" id="IPR013784">
    <property type="entry name" value="Carb-bd-like_fold"/>
</dbReference>
<keyword evidence="4" id="KW-1185">Reference proteome</keyword>